<protein>
    <recommendedName>
        <fullName evidence="3">MalT-like TPR region domain-containing protein</fullName>
    </recommendedName>
</protein>
<evidence type="ECO:0000313" key="2">
    <source>
        <dbReference type="Proteomes" id="UP001190700"/>
    </source>
</evidence>
<dbReference type="Gene3D" id="1.25.40.10">
    <property type="entry name" value="Tetratricopeptide repeat domain"/>
    <property type="match status" value="1"/>
</dbReference>
<accession>A0AAE0L3J0</accession>
<dbReference type="InterPro" id="IPR011990">
    <property type="entry name" value="TPR-like_helical_dom_sf"/>
</dbReference>
<proteinExistence type="predicted"/>
<sequence>MSGNYARAVEGMNKSSFREAAALFAQCYIHALRAVESLPAGHATPDKVKNVQDVMYDCLVYRGACLAAMQSTSTAVESRSNLARAVEIAQRMSDAPRELKALDLLGAAEGRLHQHQSRLEVAERILLLSMDETSTTCQTTALVHKGAALNGLGRFKEAVLALQAAQEAARTASDASADVLAASHLTHAFLQLGQVNEARECATRALDLAQARNLGDGRVATALESLAEVCLEAGEATEAAECCARAMLEGSKGNRLRVGDGSGLLLRARAFSQRADWATAESQLSSALQVAESTGDENLGMRVLLAASCVHAGKGEAQEAAACLQKVAEVPVLEPVAIYSAIMEATKHPTVSSILPMTAWLIVRELDPDNSVLVVGNELAHADLTPSVRKGMELVHTDYQHRYFENLPIRELEDLCVATLLDQGRNPVVIDRPLAERPL</sequence>
<dbReference type="AlphaFoldDB" id="A0AAE0L3J0"/>
<dbReference type="InterPro" id="IPR019734">
    <property type="entry name" value="TPR_rpt"/>
</dbReference>
<dbReference type="EMBL" id="LGRX02010376">
    <property type="protein sequence ID" value="KAK3270469.1"/>
    <property type="molecule type" value="Genomic_DNA"/>
</dbReference>
<dbReference type="SUPFAM" id="SSF48452">
    <property type="entry name" value="TPR-like"/>
    <property type="match status" value="3"/>
</dbReference>
<evidence type="ECO:0000313" key="1">
    <source>
        <dbReference type="EMBL" id="KAK3270469.1"/>
    </source>
</evidence>
<evidence type="ECO:0008006" key="3">
    <source>
        <dbReference type="Google" id="ProtNLM"/>
    </source>
</evidence>
<reference evidence="1 2" key="1">
    <citation type="journal article" date="2015" name="Genome Biol. Evol.">
        <title>Comparative Genomics of a Bacterivorous Green Alga Reveals Evolutionary Causalities and Consequences of Phago-Mixotrophic Mode of Nutrition.</title>
        <authorList>
            <person name="Burns J.A."/>
            <person name="Paasch A."/>
            <person name="Narechania A."/>
            <person name="Kim E."/>
        </authorList>
    </citation>
    <scope>NUCLEOTIDE SEQUENCE [LARGE SCALE GENOMIC DNA]</scope>
    <source>
        <strain evidence="1 2">PLY_AMNH</strain>
    </source>
</reference>
<keyword evidence="2" id="KW-1185">Reference proteome</keyword>
<organism evidence="1 2">
    <name type="scientific">Cymbomonas tetramitiformis</name>
    <dbReference type="NCBI Taxonomy" id="36881"/>
    <lineage>
        <taxon>Eukaryota</taxon>
        <taxon>Viridiplantae</taxon>
        <taxon>Chlorophyta</taxon>
        <taxon>Pyramimonadophyceae</taxon>
        <taxon>Pyramimonadales</taxon>
        <taxon>Pyramimonadaceae</taxon>
        <taxon>Cymbomonas</taxon>
    </lineage>
</organism>
<name>A0AAE0L3J0_9CHLO</name>
<comment type="caution">
    <text evidence="1">The sequence shown here is derived from an EMBL/GenBank/DDBJ whole genome shotgun (WGS) entry which is preliminary data.</text>
</comment>
<dbReference type="Proteomes" id="UP001190700">
    <property type="component" value="Unassembled WGS sequence"/>
</dbReference>
<dbReference type="SMART" id="SM00028">
    <property type="entry name" value="TPR"/>
    <property type="match status" value="4"/>
</dbReference>
<gene>
    <name evidence="1" type="ORF">CYMTET_21136</name>
</gene>